<reference evidence="3" key="1">
    <citation type="journal article" date="2015" name="Nature">
        <title>Complex archaea that bridge the gap between prokaryotes and eukaryotes.</title>
        <authorList>
            <person name="Spang A."/>
            <person name="Saw J.H."/>
            <person name="Jorgensen S.L."/>
            <person name="Zaremba-Niedzwiedzka K."/>
            <person name="Martijn J."/>
            <person name="Lind A.E."/>
            <person name="van Eijk R."/>
            <person name="Schleper C."/>
            <person name="Guy L."/>
            <person name="Ettema T.J."/>
        </authorList>
    </citation>
    <scope>NUCLEOTIDE SEQUENCE</scope>
</reference>
<accession>A0A0F9LRA8</accession>
<feature type="compositionally biased region" description="Polar residues" evidence="1">
    <location>
        <begin position="65"/>
        <end position="74"/>
    </location>
</feature>
<evidence type="ECO:0000256" key="1">
    <source>
        <dbReference type="SAM" id="MobiDB-lite"/>
    </source>
</evidence>
<feature type="compositionally biased region" description="Polar residues" evidence="1">
    <location>
        <begin position="84"/>
        <end position="103"/>
    </location>
</feature>
<evidence type="ECO:0000256" key="2">
    <source>
        <dbReference type="SAM" id="Phobius"/>
    </source>
</evidence>
<keyword evidence="2" id="KW-0812">Transmembrane</keyword>
<feature type="transmembrane region" description="Helical" evidence="2">
    <location>
        <begin position="12"/>
        <end position="30"/>
    </location>
</feature>
<name>A0A0F9LRA8_9ZZZZ</name>
<organism evidence="3">
    <name type="scientific">marine sediment metagenome</name>
    <dbReference type="NCBI Taxonomy" id="412755"/>
    <lineage>
        <taxon>unclassified sequences</taxon>
        <taxon>metagenomes</taxon>
        <taxon>ecological metagenomes</taxon>
    </lineage>
</organism>
<comment type="caution">
    <text evidence="3">The sequence shown here is derived from an EMBL/GenBank/DDBJ whole genome shotgun (WGS) entry which is preliminary data.</text>
</comment>
<keyword evidence="2" id="KW-1133">Transmembrane helix</keyword>
<evidence type="ECO:0000313" key="3">
    <source>
        <dbReference type="EMBL" id="KKM66900.1"/>
    </source>
</evidence>
<dbReference type="AlphaFoldDB" id="A0A0F9LRA8"/>
<dbReference type="EMBL" id="LAZR01010446">
    <property type="protein sequence ID" value="KKM66900.1"/>
    <property type="molecule type" value="Genomic_DNA"/>
</dbReference>
<protein>
    <submittedName>
        <fullName evidence="3">Uncharacterized protein</fullName>
    </submittedName>
</protein>
<sequence>MSPLDGLWEATLYALAFNGLWHILGLPPLIEIWRSLRPRRPLPGRLKIKVGNWIEIPGAPFSTTEMTETLSDSSVPPRLVPASLKQSHTGQRPTGSKRQSSTG</sequence>
<feature type="region of interest" description="Disordered" evidence="1">
    <location>
        <begin position="65"/>
        <end position="103"/>
    </location>
</feature>
<keyword evidence="2" id="KW-0472">Membrane</keyword>
<proteinExistence type="predicted"/>
<gene>
    <name evidence="3" type="ORF">LCGC14_1476460</name>
</gene>